<organism evidence="7">
    <name type="scientific">Pseudomonas fluorescens</name>
    <dbReference type="NCBI Taxonomy" id="294"/>
    <lineage>
        <taxon>Bacteria</taxon>
        <taxon>Pseudomonadati</taxon>
        <taxon>Pseudomonadota</taxon>
        <taxon>Gammaproteobacteria</taxon>
        <taxon>Pseudomonadales</taxon>
        <taxon>Pseudomonadaceae</taxon>
        <taxon>Pseudomonas</taxon>
    </lineage>
</organism>
<dbReference type="PIRSF" id="PIRSF000451">
    <property type="entry name" value="PKS_III"/>
    <property type="match status" value="1"/>
</dbReference>
<dbReference type="Pfam" id="PF02797">
    <property type="entry name" value="Chal_sti_synt_C"/>
    <property type="match status" value="1"/>
</dbReference>
<evidence type="ECO:0000256" key="3">
    <source>
        <dbReference type="ARBA" id="ARBA00023315"/>
    </source>
</evidence>
<dbReference type="AlphaFoldDB" id="G9I2B5"/>
<dbReference type="GO" id="GO:0030639">
    <property type="term" value="P:polyketide biosynthetic process"/>
    <property type="evidence" value="ECO:0007669"/>
    <property type="project" value="TreeGrafter"/>
</dbReference>
<dbReference type="SUPFAM" id="SSF53901">
    <property type="entry name" value="Thiolase-like"/>
    <property type="match status" value="2"/>
</dbReference>
<dbReference type="CDD" id="cd00831">
    <property type="entry name" value="CHS_like"/>
    <property type="match status" value="1"/>
</dbReference>
<gene>
    <name evidence="7" type="primary">phlD</name>
</gene>
<dbReference type="InterPro" id="IPR011141">
    <property type="entry name" value="Polyketide_synthase_type-III"/>
</dbReference>
<accession>G9I2B5</accession>
<evidence type="ECO:0000259" key="5">
    <source>
        <dbReference type="Pfam" id="PF00195"/>
    </source>
</evidence>
<dbReference type="Pfam" id="PF00195">
    <property type="entry name" value="Chal_sti_synt_N"/>
    <property type="match status" value="1"/>
</dbReference>
<evidence type="ECO:0000256" key="1">
    <source>
        <dbReference type="ARBA" id="ARBA00005531"/>
    </source>
</evidence>
<keyword evidence="3" id="KW-0012">Acyltransferase</keyword>
<proteinExistence type="inferred from homology"/>
<dbReference type="InterPro" id="IPR001099">
    <property type="entry name" value="Chalcone/stilbene_synt_N"/>
</dbReference>
<dbReference type="PANTHER" id="PTHR11877:SF99">
    <property type="entry name" value="1,3,6,8-TETRAHYDROXYNAPHTHALENE SYNTHASE"/>
    <property type="match status" value="1"/>
</dbReference>
<dbReference type="InterPro" id="IPR016039">
    <property type="entry name" value="Thiolase-like"/>
</dbReference>
<protein>
    <submittedName>
        <fullName evidence="7">PhlD</fullName>
    </submittedName>
</protein>
<evidence type="ECO:0000256" key="4">
    <source>
        <dbReference type="PIRSR" id="PIRSR000451-1"/>
    </source>
</evidence>
<evidence type="ECO:0000313" key="7">
    <source>
        <dbReference type="EMBL" id="AEW67127.1"/>
    </source>
</evidence>
<reference evidence="7" key="1">
    <citation type="submission" date="2011-08" db="EMBL/GenBank/DDBJ databases">
        <title>Isolation and Characterization of Pseudomonas fluorescens J2 as a Potential Biological Agent.</title>
        <authorList>
            <person name="Zhou T."/>
        </authorList>
    </citation>
    <scope>NUCLEOTIDE SEQUENCE</scope>
    <source>
        <strain evidence="7">J2</strain>
    </source>
</reference>
<dbReference type="InterPro" id="IPR012328">
    <property type="entry name" value="Chalcone/stilbene_synt_C"/>
</dbReference>
<comment type="similarity">
    <text evidence="1">Belongs to the thiolase-like superfamily. Chalcone/stilbene synthases family.</text>
</comment>
<feature type="domain" description="Chalcone/stilbene synthase N-terminal" evidence="5">
    <location>
        <begin position="49"/>
        <end position="213"/>
    </location>
</feature>
<feature type="domain" description="Chalcone/stilbene synthase C-terminal" evidence="6">
    <location>
        <begin position="226"/>
        <end position="357"/>
    </location>
</feature>
<sequence>MLLTLLASRRGLVMSTLCKPSLLFPQYKITQQQMIEHLEQLHDDHPRMALAKRMIQNTQVNERHLVLPIDELAVHTGFTHRSIVYEREARRMSSIAARQAIENAGLTIDDIRMVAVTSCTGFMMPSLTAHLINDLGLRTSTVQLPIAQLGCVAGAAAINRANDFASRAPDNHVLIVSLEFSSLCYQPQDTKLHAFISAALFGDAVSACVMRADDQAPGFKIANTGSYFLPDSEHYIKYDVKDSGFHFTLDKAVMNSIKDVAPMMEELNYETFNQHCAQNDFFIFHTGGRKILDELVLQLDLEPGRVAQSRDSLSEAGNIASVVVFDVLKRQFDSGPVNGATGMLAAFGPGFTAEMAVGKWVA</sequence>
<dbReference type="GO" id="GO:0016747">
    <property type="term" value="F:acyltransferase activity, transferring groups other than amino-acyl groups"/>
    <property type="evidence" value="ECO:0007669"/>
    <property type="project" value="InterPro"/>
</dbReference>
<dbReference type="Gene3D" id="3.40.47.10">
    <property type="match status" value="2"/>
</dbReference>
<name>G9I2B5_PSEFL</name>
<feature type="active site" description="Acyl-thioester intermediate" evidence="4">
    <location>
        <position position="151"/>
    </location>
</feature>
<evidence type="ECO:0000256" key="2">
    <source>
        <dbReference type="ARBA" id="ARBA00022679"/>
    </source>
</evidence>
<dbReference type="PANTHER" id="PTHR11877">
    <property type="entry name" value="HYDROXYMETHYLGLUTARYL-COA SYNTHASE"/>
    <property type="match status" value="1"/>
</dbReference>
<keyword evidence="2" id="KW-0808">Transferase</keyword>
<evidence type="ECO:0000259" key="6">
    <source>
        <dbReference type="Pfam" id="PF02797"/>
    </source>
</evidence>
<dbReference type="SMR" id="G9I2B5"/>
<dbReference type="EMBL" id="JN561597">
    <property type="protein sequence ID" value="AEW67127.1"/>
    <property type="molecule type" value="Genomic_DNA"/>
</dbReference>